<dbReference type="RefSeq" id="XP_013337069.1">
    <property type="nucleotide sequence ID" value="XM_013481615.1"/>
</dbReference>
<gene>
    <name evidence="4" type="ORF">EMWEY_00030370</name>
</gene>
<dbReference type="Proteomes" id="UP000030763">
    <property type="component" value="Unassembled WGS sequence"/>
</dbReference>
<name>U6MD75_EIMMA</name>
<dbReference type="Gene3D" id="3.40.50.1820">
    <property type="entry name" value="alpha/beta hydrolase"/>
    <property type="match status" value="1"/>
</dbReference>
<dbReference type="InterPro" id="IPR029058">
    <property type="entry name" value="AB_hydrolase_fold"/>
</dbReference>
<dbReference type="Pfam" id="PF00561">
    <property type="entry name" value="Abhydrolase_1"/>
    <property type="match status" value="1"/>
</dbReference>
<reference evidence="4" key="2">
    <citation type="submission" date="2013-10" db="EMBL/GenBank/DDBJ databases">
        <authorList>
            <person name="Aslett M."/>
        </authorList>
    </citation>
    <scope>NUCLEOTIDE SEQUENCE [LARGE SCALE GENOMIC DNA]</scope>
    <source>
        <strain evidence="4">Weybridge</strain>
    </source>
</reference>
<dbReference type="InterPro" id="IPR000073">
    <property type="entry name" value="AB_hydrolase_1"/>
</dbReference>
<evidence type="ECO:0000259" key="3">
    <source>
        <dbReference type="Pfam" id="PF00561"/>
    </source>
</evidence>
<keyword evidence="5" id="KW-1185">Reference proteome</keyword>
<dbReference type="PANTHER" id="PTHR12277:SF81">
    <property type="entry name" value="PROTEIN ABHD13"/>
    <property type="match status" value="1"/>
</dbReference>
<feature type="region of interest" description="Disordered" evidence="1">
    <location>
        <begin position="306"/>
        <end position="360"/>
    </location>
</feature>
<dbReference type="VEuPathDB" id="ToxoDB:EMWEY_00030370"/>
<organism evidence="4 5">
    <name type="scientific">Eimeria maxima</name>
    <name type="common">Coccidian parasite</name>
    <dbReference type="NCBI Taxonomy" id="5804"/>
    <lineage>
        <taxon>Eukaryota</taxon>
        <taxon>Sar</taxon>
        <taxon>Alveolata</taxon>
        <taxon>Apicomplexa</taxon>
        <taxon>Conoidasida</taxon>
        <taxon>Coccidia</taxon>
        <taxon>Eucoccidiorida</taxon>
        <taxon>Eimeriorina</taxon>
        <taxon>Eimeriidae</taxon>
        <taxon>Eimeria</taxon>
    </lineage>
</organism>
<sequence>MARLRLMSIFSGVLLVALIGVVVIVSLIWLFQEKLLFLNEFPIGYKTADLNPKGMRHPGELGTPFKEVSFTTRDGCKLNAWLLLHSDPLTAPTFIFFHGNAGTDVGFHMGHANLICRDVGANVLLFDYRGYGRSEGTPTEEGVYADADSALDFLLSSSLVNNKDIFLLGHSLGGAVAIDLAHRRGEHLKGIVVVNTFTSLRDVIHDVAPFSKGFDWLLDSVQRMKLVSLEKVRKMQVPALFVSGREDELIPPRHMDVLHNEAPRVYYCGDCMVGSSSHNRRRCTVQQRRIPCCIRFVPVLQTSSGRKGGVVPVSKETGTPNAPEYHQEGVLSASSPSDPGALNDTVEDGGQEVDDTSLRPSSGLKLQLTIALLVAALLIRGSIKAKTLKRQMDDIVREPYVDRTSGLEFDISGSIQTPERPIFGVVDDYPMAMVAPPTSRTPVPTSAPTPVESVVEQSEAPCVDAPTV</sequence>
<dbReference type="PANTHER" id="PTHR12277">
    <property type="entry name" value="ALPHA/BETA HYDROLASE DOMAIN-CONTAINING PROTEIN"/>
    <property type="match status" value="1"/>
</dbReference>
<reference evidence="4" key="1">
    <citation type="submission" date="2013-10" db="EMBL/GenBank/DDBJ databases">
        <title>Genomic analysis of the causative agents of coccidiosis in chickens.</title>
        <authorList>
            <person name="Reid A.J."/>
            <person name="Blake D."/>
            <person name="Billington K."/>
            <person name="Browne H."/>
            <person name="Dunn M."/>
            <person name="Hung S."/>
            <person name="Kawahara F."/>
            <person name="Miranda-Saavedra D."/>
            <person name="Mourier T."/>
            <person name="Nagra H."/>
            <person name="Otto T.D."/>
            <person name="Rawlings N."/>
            <person name="Sanchez A."/>
            <person name="Sanders M."/>
            <person name="Subramaniam C."/>
            <person name="Tay Y."/>
            <person name="Dear P."/>
            <person name="Doerig C."/>
            <person name="Gruber A."/>
            <person name="Parkinson J."/>
            <person name="Shirley M."/>
            <person name="Wan K.L."/>
            <person name="Berriman M."/>
            <person name="Tomley F."/>
            <person name="Pain A."/>
        </authorList>
    </citation>
    <scope>NUCLEOTIDE SEQUENCE [LARGE SCALE GENOMIC DNA]</scope>
    <source>
        <strain evidence="4">Weybridge</strain>
    </source>
</reference>
<evidence type="ECO:0000313" key="4">
    <source>
        <dbReference type="EMBL" id="CDJ60419.1"/>
    </source>
</evidence>
<feature type="compositionally biased region" description="Acidic residues" evidence="1">
    <location>
        <begin position="345"/>
        <end position="355"/>
    </location>
</feature>
<feature type="compositionally biased region" description="Polar residues" evidence="1">
    <location>
        <begin position="438"/>
        <end position="448"/>
    </location>
</feature>
<feature type="domain" description="AB hydrolase-1" evidence="3">
    <location>
        <begin position="92"/>
        <end position="219"/>
    </location>
</feature>
<dbReference type="AlphaFoldDB" id="U6MD75"/>
<keyword evidence="2" id="KW-1133">Transmembrane helix</keyword>
<proteinExistence type="predicted"/>
<dbReference type="GeneID" id="25337023"/>
<feature type="transmembrane region" description="Helical" evidence="2">
    <location>
        <begin position="12"/>
        <end position="31"/>
    </location>
</feature>
<dbReference type="GO" id="GO:0016020">
    <property type="term" value="C:membrane"/>
    <property type="evidence" value="ECO:0007669"/>
    <property type="project" value="TreeGrafter"/>
</dbReference>
<evidence type="ECO:0000256" key="2">
    <source>
        <dbReference type="SAM" id="Phobius"/>
    </source>
</evidence>
<dbReference type="EMBL" id="HG721848">
    <property type="protein sequence ID" value="CDJ60419.1"/>
    <property type="molecule type" value="Genomic_DNA"/>
</dbReference>
<dbReference type="OrthoDB" id="10249433at2759"/>
<evidence type="ECO:0000313" key="5">
    <source>
        <dbReference type="Proteomes" id="UP000030763"/>
    </source>
</evidence>
<accession>U6MD75</accession>
<keyword evidence="2" id="KW-0812">Transmembrane</keyword>
<keyword evidence="2" id="KW-0472">Membrane</keyword>
<dbReference type="GO" id="GO:0008474">
    <property type="term" value="F:palmitoyl-(protein) hydrolase activity"/>
    <property type="evidence" value="ECO:0007669"/>
    <property type="project" value="TreeGrafter"/>
</dbReference>
<protein>
    <recommendedName>
        <fullName evidence="3">AB hydrolase-1 domain-containing protein</fullName>
    </recommendedName>
</protein>
<dbReference type="SUPFAM" id="SSF53474">
    <property type="entry name" value="alpha/beta-Hydrolases"/>
    <property type="match status" value="1"/>
</dbReference>
<evidence type="ECO:0000256" key="1">
    <source>
        <dbReference type="SAM" id="MobiDB-lite"/>
    </source>
</evidence>
<feature type="region of interest" description="Disordered" evidence="1">
    <location>
        <begin position="436"/>
        <end position="468"/>
    </location>
</feature>